<name>A0AAX4NID4_9ARCH</name>
<gene>
    <name evidence="1" type="ORF">OXIME_001704</name>
</gene>
<reference evidence="1 2" key="1">
    <citation type="submission" date="2023-09" db="EMBL/GenBank/DDBJ databases">
        <authorList>
            <person name="Golyshina O.V."/>
            <person name="Lunev E.A."/>
            <person name="Bargiela R."/>
            <person name="Gaines M.C."/>
            <person name="Daum B."/>
            <person name="Bale N.J."/>
            <person name="Koenen M."/>
            <person name="Sinninghe Damst J.S."/>
            <person name="Yakimov M."/>
            <person name="Golyshin P.N."/>
        </authorList>
    </citation>
    <scope>NUCLEOTIDE SEQUENCE [LARGE SCALE GENOMIC DNA]</scope>
    <source>
        <strain evidence="1 2">M1</strain>
    </source>
</reference>
<organism evidence="1 2">
    <name type="scientific">Oxyplasma meridianum</name>
    <dbReference type="NCBI Taxonomy" id="3073602"/>
    <lineage>
        <taxon>Archaea</taxon>
        <taxon>Methanobacteriati</taxon>
        <taxon>Thermoplasmatota</taxon>
        <taxon>Thermoplasmata</taxon>
        <taxon>Thermoplasmatales</taxon>
        <taxon>Thermoplasmataceae</taxon>
        <taxon>Oxyplasma</taxon>
    </lineage>
</organism>
<sequence length="192" mass="21214">MSRLNISLSNETLKKLEDEAQRQGKTISSIVSEASRMYMEMESSGISINHIRNTILIMNILKATDSVPVPSILLDSIIKLSMRSSETEAIDKWFERGEVVGNIIKQYAPDIASLKVAIDNMKDFLPSNMIRIKKDNYNVEIILSGAGYSKEASKCTCSGIEGFLKSYGIKVQSSENTEGFVKVKGILDPAIS</sequence>
<evidence type="ECO:0008006" key="3">
    <source>
        <dbReference type="Google" id="ProtNLM"/>
    </source>
</evidence>
<dbReference type="KEGG" id="omr:OXIME_001704"/>
<evidence type="ECO:0000313" key="2">
    <source>
        <dbReference type="Proteomes" id="UP001451606"/>
    </source>
</evidence>
<accession>A0AAX4NID4</accession>
<protein>
    <recommendedName>
        <fullName evidence="3">Ribbon-helix-helix protein CopG domain-containing protein</fullName>
    </recommendedName>
</protein>
<dbReference type="GeneID" id="95968442"/>
<proteinExistence type="predicted"/>
<keyword evidence="2" id="KW-1185">Reference proteome</keyword>
<evidence type="ECO:0000313" key="1">
    <source>
        <dbReference type="EMBL" id="WYY01108.1"/>
    </source>
</evidence>
<dbReference type="RefSeq" id="WP_393971428.1">
    <property type="nucleotide sequence ID" value="NZ_CP133772.1"/>
</dbReference>
<dbReference type="EMBL" id="CP133772">
    <property type="protein sequence ID" value="WYY01108.1"/>
    <property type="molecule type" value="Genomic_DNA"/>
</dbReference>
<dbReference type="AlphaFoldDB" id="A0AAX4NID4"/>
<dbReference type="Proteomes" id="UP001451606">
    <property type="component" value="Chromosome"/>
</dbReference>